<comment type="catalytic activity">
    <reaction evidence="14">
        <text>a (3S)-3-hydroxyacyl-CoA + NAD(+) = a 3-oxoacyl-CoA + NADH + H(+)</text>
        <dbReference type="Rhea" id="RHEA:22432"/>
        <dbReference type="ChEBI" id="CHEBI:15378"/>
        <dbReference type="ChEBI" id="CHEBI:57318"/>
        <dbReference type="ChEBI" id="CHEBI:57540"/>
        <dbReference type="ChEBI" id="CHEBI:57945"/>
        <dbReference type="ChEBI" id="CHEBI:90726"/>
        <dbReference type="EC" id="1.1.1.35"/>
    </reaction>
</comment>
<keyword evidence="5" id="KW-0963">Cytoplasm</keyword>
<evidence type="ECO:0000256" key="8">
    <source>
        <dbReference type="ARBA" id="ARBA00023002"/>
    </source>
</evidence>
<keyword evidence="8 17" id="KW-0560">Oxidoreductase</keyword>
<dbReference type="Pfam" id="PF00725">
    <property type="entry name" value="3HCDH"/>
    <property type="match status" value="2"/>
</dbReference>
<evidence type="ECO:0000256" key="6">
    <source>
        <dbReference type="ARBA" id="ARBA00022832"/>
    </source>
</evidence>
<evidence type="ECO:0000256" key="10">
    <source>
        <dbReference type="ARBA" id="ARBA00023098"/>
    </source>
</evidence>
<evidence type="ECO:0000256" key="11">
    <source>
        <dbReference type="ARBA" id="ARBA00023235"/>
    </source>
</evidence>
<name>A0AAW7CPU6_9GAMM</name>
<keyword evidence="9" id="KW-0520">NAD</keyword>
<comment type="caution">
    <text evidence="17">The sequence shown here is derived from an EMBL/GenBank/DDBJ whole genome shotgun (WGS) entry which is preliminary data.</text>
</comment>
<dbReference type="InterPro" id="IPR036291">
    <property type="entry name" value="NAD(P)-bd_dom_sf"/>
</dbReference>
<evidence type="ECO:0000256" key="2">
    <source>
        <dbReference type="ARBA" id="ARBA00007005"/>
    </source>
</evidence>
<dbReference type="Gene3D" id="3.40.50.720">
    <property type="entry name" value="NAD(P)-binding Rossmann-like Domain"/>
    <property type="match status" value="1"/>
</dbReference>
<dbReference type="SUPFAM" id="SSF52096">
    <property type="entry name" value="ClpP/crotonase"/>
    <property type="match status" value="1"/>
</dbReference>
<evidence type="ECO:0000256" key="5">
    <source>
        <dbReference type="ARBA" id="ARBA00022490"/>
    </source>
</evidence>
<dbReference type="Proteomes" id="UP001224739">
    <property type="component" value="Unassembled WGS sequence"/>
</dbReference>
<evidence type="ECO:0000256" key="9">
    <source>
        <dbReference type="ARBA" id="ARBA00023027"/>
    </source>
</evidence>
<organism evidence="17 18">
    <name type="scientific">Proteus faecis</name>
    <dbReference type="NCBI Taxonomy" id="2050967"/>
    <lineage>
        <taxon>Bacteria</taxon>
        <taxon>Pseudomonadati</taxon>
        <taxon>Pseudomonadota</taxon>
        <taxon>Gammaproteobacteria</taxon>
        <taxon>Enterobacterales</taxon>
        <taxon>Morganellaceae</taxon>
        <taxon>Proteus</taxon>
    </lineage>
</organism>
<evidence type="ECO:0000256" key="3">
    <source>
        <dbReference type="ARBA" id="ARBA00008750"/>
    </source>
</evidence>
<dbReference type="AlphaFoldDB" id="A0AAW7CPU6"/>
<dbReference type="InterPro" id="IPR006180">
    <property type="entry name" value="3-OHacyl-CoA_DH_CS"/>
</dbReference>
<dbReference type="NCBIfam" id="TIGR02440">
    <property type="entry name" value="FadJ"/>
    <property type="match status" value="1"/>
</dbReference>
<proteinExistence type="inferred from homology"/>
<evidence type="ECO:0000256" key="7">
    <source>
        <dbReference type="ARBA" id="ARBA00022963"/>
    </source>
</evidence>
<keyword evidence="6" id="KW-0276">Fatty acid metabolism</keyword>
<dbReference type="Gene3D" id="3.90.226.10">
    <property type="entry name" value="2-enoyl-CoA Hydratase, Chain A, domain 1"/>
    <property type="match status" value="1"/>
</dbReference>
<dbReference type="Pfam" id="PF00378">
    <property type="entry name" value="ECH_1"/>
    <property type="match status" value="1"/>
</dbReference>
<dbReference type="Pfam" id="PF02737">
    <property type="entry name" value="3HCDH_N"/>
    <property type="match status" value="1"/>
</dbReference>
<accession>A0AAW7CPU6</accession>
<comment type="similarity">
    <text evidence="2">In the central section; belongs to the 3-hydroxyacyl-CoA dehydrogenase family.</text>
</comment>
<dbReference type="InterPro" id="IPR012802">
    <property type="entry name" value="FadJ"/>
</dbReference>
<dbReference type="InterPro" id="IPR050136">
    <property type="entry name" value="FA_oxidation_alpha_subunit"/>
</dbReference>
<dbReference type="GO" id="GO:0004300">
    <property type="term" value="F:enoyl-CoA hydratase activity"/>
    <property type="evidence" value="ECO:0007669"/>
    <property type="project" value="UniProtKB-EC"/>
</dbReference>
<dbReference type="PANTHER" id="PTHR43612">
    <property type="entry name" value="TRIFUNCTIONAL ENZYME SUBUNIT ALPHA"/>
    <property type="match status" value="1"/>
</dbReference>
<evidence type="ECO:0000259" key="16">
    <source>
        <dbReference type="Pfam" id="PF02737"/>
    </source>
</evidence>
<evidence type="ECO:0000313" key="18">
    <source>
        <dbReference type="Proteomes" id="UP001224739"/>
    </source>
</evidence>
<evidence type="ECO:0000259" key="15">
    <source>
        <dbReference type="Pfam" id="PF00725"/>
    </source>
</evidence>
<dbReference type="InterPro" id="IPR006176">
    <property type="entry name" value="3-OHacyl-CoA_DH_NAD-bd"/>
</dbReference>
<dbReference type="GO" id="GO:0070403">
    <property type="term" value="F:NAD+ binding"/>
    <property type="evidence" value="ECO:0007669"/>
    <property type="project" value="InterPro"/>
</dbReference>
<dbReference type="EMBL" id="JASVWL010000016">
    <property type="protein sequence ID" value="MDL5356279.1"/>
    <property type="molecule type" value="Genomic_DNA"/>
</dbReference>
<keyword evidence="7" id="KW-0442">Lipid degradation</keyword>
<keyword evidence="10" id="KW-0443">Lipid metabolism</keyword>
<dbReference type="GO" id="GO:0008692">
    <property type="term" value="F:3-hydroxybutyryl-CoA epimerase activity"/>
    <property type="evidence" value="ECO:0007669"/>
    <property type="project" value="InterPro"/>
</dbReference>
<evidence type="ECO:0000256" key="13">
    <source>
        <dbReference type="ARBA" id="ARBA00023268"/>
    </source>
</evidence>
<dbReference type="PROSITE" id="PS00067">
    <property type="entry name" value="3HCDH"/>
    <property type="match status" value="1"/>
</dbReference>
<dbReference type="PANTHER" id="PTHR43612:SF3">
    <property type="entry name" value="TRIFUNCTIONAL ENZYME SUBUNIT ALPHA, MITOCHONDRIAL"/>
    <property type="match status" value="1"/>
</dbReference>
<evidence type="ECO:0000256" key="14">
    <source>
        <dbReference type="ARBA" id="ARBA00049556"/>
    </source>
</evidence>
<feature type="domain" description="3-hydroxyacyl-CoA dehydrogenase C-terminal" evidence="15">
    <location>
        <begin position="501"/>
        <end position="594"/>
    </location>
</feature>
<dbReference type="CDD" id="cd06558">
    <property type="entry name" value="crotonase-like"/>
    <property type="match status" value="1"/>
</dbReference>
<dbReference type="EC" id="4.2.1.17" evidence="4"/>
<dbReference type="NCBIfam" id="NF008363">
    <property type="entry name" value="PRK11154.1"/>
    <property type="match status" value="1"/>
</dbReference>
<dbReference type="SUPFAM" id="SSF51735">
    <property type="entry name" value="NAD(P)-binding Rossmann-fold domains"/>
    <property type="match status" value="1"/>
</dbReference>
<feature type="domain" description="3-hydroxyacyl-CoA dehydrogenase C-terminal" evidence="15">
    <location>
        <begin position="631"/>
        <end position="715"/>
    </location>
</feature>
<sequence length="720" mass="78862">MMEQQQTTLEKSSVFQFSVRNDKVGVITIDVIGDKVNTLKAEFVQQFQDVLKQAQQHSGVKGLIITSGKKESFIAGADISMIADCKTKEEASALAKAGQDLFTQIENYPLPVVAAINGVCLGGGLELALACHGRICSDNSKTRLGLPEVQLGLLPGSGGTQRLPRLIGVTSALDMILTGRQVNAKRALKLGLVDDVVSQDILLDVAAKWILVGKKEQRKHSMMDRFLANTTLGRNILFGQAKKRTLAKTKGHYPAAERILHVIERGLEKDIQTGFKEEANAFGELAMTPVSSALRHLFFASTALKNETGSSEKPDNLHHIGILGGGLMGGGIAFVTATKGNLPARIKDISDKGIAQALNYSWQALSAKVSKKRLSVRERQRQMGLLSGSLDYSGFHQSNIVVEAVFEDLALKQKMVADIEEVGKGKIIFASNTSSLPIHKIAETAKYPEKVIGLHYFSPVEKMPLVEVIPHENTDEKTIATTVNFAKKQGKVAIVVGDKPGFYVNRILAPYISEALTCLVQGEPIEHIDKALVQFGFPVGPIQLLDEVGIDIGTKITPILVDAFGERFASPPAVDAIIADDRKGRKNGRGFYLYAKHALPFSLGKNKKQPDPAIYRLLQIKPKNQHSSSEITERCLLLMLNEAVRCLDENIIKQPRDGDIGAVFGIGFPPFFGGPFRYMDSMGTTKVAEKLNQLADKYGEKYRPCERLVEMAKRNERFYD</sequence>
<dbReference type="FunFam" id="3.90.226.10:FF:000011">
    <property type="entry name" value="Fatty acid oxidation complex subunit alpha"/>
    <property type="match status" value="1"/>
</dbReference>
<dbReference type="GO" id="GO:0006635">
    <property type="term" value="P:fatty acid beta-oxidation"/>
    <property type="evidence" value="ECO:0007669"/>
    <property type="project" value="InterPro"/>
</dbReference>
<dbReference type="GO" id="GO:0016509">
    <property type="term" value="F:long-chain (3S)-3-hydroxyacyl-CoA dehydrogenase (NAD+) activity"/>
    <property type="evidence" value="ECO:0007669"/>
    <property type="project" value="TreeGrafter"/>
</dbReference>
<evidence type="ECO:0000313" key="17">
    <source>
        <dbReference type="EMBL" id="MDL5356279.1"/>
    </source>
</evidence>
<protein>
    <recommendedName>
        <fullName evidence="4">enoyl-CoA hydratase</fullName>
        <ecNumber evidence="4">4.2.1.17</ecNumber>
    </recommendedName>
</protein>
<dbReference type="InterPro" id="IPR008927">
    <property type="entry name" value="6-PGluconate_DH-like_C_sf"/>
</dbReference>
<dbReference type="SUPFAM" id="SSF48179">
    <property type="entry name" value="6-phosphogluconate dehydrogenase C-terminal domain-like"/>
    <property type="match status" value="2"/>
</dbReference>
<dbReference type="InterPro" id="IPR001753">
    <property type="entry name" value="Enoyl-CoA_hydra/iso"/>
</dbReference>
<keyword evidence="11 17" id="KW-0413">Isomerase</keyword>
<gene>
    <name evidence="17" type="primary">fadJ</name>
    <name evidence="17" type="ORF">QSH02_15665</name>
</gene>
<dbReference type="Gene3D" id="1.10.1040.50">
    <property type="match status" value="1"/>
</dbReference>
<dbReference type="InterPro" id="IPR006108">
    <property type="entry name" value="3HC_DH_C"/>
</dbReference>
<feature type="domain" description="3-hydroxyacyl-CoA dehydrogenase NAD binding" evidence="16">
    <location>
        <begin position="319"/>
        <end position="498"/>
    </location>
</feature>
<reference evidence="17" key="1">
    <citation type="submission" date="2023-06" db="EMBL/GenBank/DDBJ databases">
        <title>Acute promotion of culturable opportunistic pathogens and persistent increase of antibiotic resistance following antibiotic exposure in mouse gut microbiota.</title>
        <authorList>
            <person name="Li L."/>
            <person name="Wang B."/>
            <person name="Sun Y."/>
            <person name="Wang M."/>
            <person name="Xu H."/>
        </authorList>
    </citation>
    <scope>NUCLEOTIDE SEQUENCE</scope>
    <source>
        <strain evidence="17">EPA10_1</strain>
    </source>
</reference>
<dbReference type="FunFam" id="3.40.50.720:FF:000009">
    <property type="entry name" value="Fatty oxidation complex, alpha subunit"/>
    <property type="match status" value="1"/>
</dbReference>
<evidence type="ECO:0000256" key="4">
    <source>
        <dbReference type="ARBA" id="ARBA00012076"/>
    </source>
</evidence>
<keyword evidence="13" id="KW-0511">Multifunctional enzyme</keyword>
<comment type="pathway">
    <text evidence="1">Lipid metabolism; fatty acid beta-oxidation.</text>
</comment>
<comment type="similarity">
    <text evidence="3">In the N-terminal section; belongs to the enoyl-CoA hydratase/isomerase family.</text>
</comment>
<evidence type="ECO:0000256" key="12">
    <source>
        <dbReference type="ARBA" id="ARBA00023239"/>
    </source>
</evidence>
<keyword evidence="12 17" id="KW-0456">Lyase</keyword>
<dbReference type="InterPro" id="IPR029045">
    <property type="entry name" value="ClpP/crotonase-like_dom_sf"/>
</dbReference>
<evidence type="ECO:0000256" key="1">
    <source>
        <dbReference type="ARBA" id="ARBA00005005"/>
    </source>
</evidence>